<gene>
    <name evidence="2" type="ORF">BRAFLDRAFT_73892</name>
</gene>
<dbReference type="GO" id="GO:0003924">
    <property type="term" value="F:GTPase activity"/>
    <property type="evidence" value="ECO:0007669"/>
    <property type="project" value="InterPro"/>
</dbReference>
<dbReference type="AlphaFoldDB" id="C3Y4M2"/>
<dbReference type="InterPro" id="IPR020850">
    <property type="entry name" value="GED_dom"/>
</dbReference>
<protein>
    <recommendedName>
        <fullName evidence="1">GED domain-containing protein</fullName>
    </recommendedName>
</protein>
<dbReference type="PROSITE" id="PS51388">
    <property type="entry name" value="GED"/>
    <property type="match status" value="1"/>
</dbReference>
<feature type="domain" description="GED" evidence="1">
    <location>
        <begin position="200"/>
        <end position="285"/>
    </location>
</feature>
<sequence length="285" mass="33285">MRFLVELLTGFTDDLEKLANGEQVRSMEDEEEEELRLIGEAREAYKEFAVEINCLIPDEGNLDDIQTGIEKNRGPELPGFLPYTVCKKFIQKHMKDLKDPAIDCLLSVNQKVETVAALLTNHWFRPFAQLNMEVKEKVNELRLAQEKKAREAINQLFEMEHLVFTQDAIFNIACEDLEKAEKDEEDEDELDLRSDLEKEAQRMLHIIKVYFRVSIRRLSDIVPMTISLYLMAKFTSEVKSQILLMIGQPETLELLQEDSDITEERNMLWEKRKRLTKASQKLAKF</sequence>
<dbReference type="InterPro" id="IPR022812">
    <property type="entry name" value="Dynamin"/>
</dbReference>
<dbReference type="Pfam" id="PF01031">
    <property type="entry name" value="Dynamin_M"/>
    <property type="match status" value="1"/>
</dbReference>
<dbReference type="STRING" id="7739.C3Y4M2"/>
<dbReference type="PANTHER" id="PTHR11566:SF231">
    <property type="entry name" value="INTERFERON-INDUCED GTP-BINDING PROTEIN MX"/>
    <property type="match status" value="1"/>
</dbReference>
<accession>C3Y4M2</accession>
<reference evidence="2" key="1">
    <citation type="journal article" date="2008" name="Nature">
        <title>The amphioxus genome and the evolution of the chordate karyotype.</title>
        <authorList>
            <consortium name="US DOE Joint Genome Institute (JGI-PGF)"/>
            <person name="Putnam N.H."/>
            <person name="Butts T."/>
            <person name="Ferrier D.E.K."/>
            <person name="Furlong R.F."/>
            <person name="Hellsten U."/>
            <person name="Kawashima T."/>
            <person name="Robinson-Rechavi M."/>
            <person name="Shoguchi E."/>
            <person name="Terry A."/>
            <person name="Yu J.-K."/>
            <person name="Benito-Gutierrez E.L."/>
            <person name="Dubchak I."/>
            <person name="Garcia-Fernandez J."/>
            <person name="Gibson-Brown J.J."/>
            <person name="Grigoriev I.V."/>
            <person name="Horton A.C."/>
            <person name="de Jong P.J."/>
            <person name="Jurka J."/>
            <person name="Kapitonov V.V."/>
            <person name="Kohara Y."/>
            <person name="Kuroki Y."/>
            <person name="Lindquist E."/>
            <person name="Lucas S."/>
            <person name="Osoegawa K."/>
            <person name="Pennacchio L.A."/>
            <person name="Salamov A.A."/>
            <person name="Satou Y."/>
            <person name="Sauka-Spengler T."/>
            <person name="Schmutz J."/>
            <person name="Shin-I T."/>
            <person name="Toyoda A."/>
            <person name="Bronner-Fraser M."/>
            <person name="Fujiyama A."/>
            <person name="Holland L.Z."/>
            <person name="Holland P.W.H."/>
            <person name="Satoh N."/>
            <person name="Rokhsar D.S."/>
        </authorList>
    </citation>
    <scope>NUCLEOTIDE SEQUENCE [LARGE SCALE GENOMIC DNA]</scope>
    <source>
        <strain evidence="2">S238N-H82</strain>
        <tissue evidence="2">Testes</tissue>
    </source>
</reference>
<name>C3Y4M2_BRAFL</name>
<dbReference type="InParanoid" id="C3Y4M2"/>
<dbReference type="Gene3D" id="1.20.120.1240">
    <property type="entry name" value="Dynamin, middle domain"/>
    <property type="match status" value="1"/>
</dbReference>
<dbReference type="GO" id="GO:0005525">
    <property type="term" value="F:GTP binding"/>
    <property type="evidence" value="ECO:0007669"/>
    <property type="project" value="InterPro"/>
</dbReference>
<evidence type="ECO:0000313" key="2">
    <source>
        <dbReference type="EMBL" id="EEN64679.1"/>
    </source>
</evidence>
<dbReference type="SMART" id="SM00302">
    <property type="entry name" value="GED"/>
    <property type="match status" value="1"/>
</dbReference>
<evidence type="ECO:0000259" key="1">
    <source>
        <dbReference type="PROSITE" id="PS51388"/>
    </source>
</evidence>
<dbReference type="Pfam" id="PF02212">
    <property type="entry name" value="GED"/>
    <property type="match status" value="1"/>
</dbReference>
<dbReference type="eggNOG" id="KOG0446">
    <property type="taxonomic scope" value="Eukaryota"/>
</dbReference>
<dbReference type="InterPro" id="IPR003130">
    <property type="entry name" value="GED"/>
</dbReference>
<dbReference type="PANTHER" id="PTHR11566">
    <property type="entry name" value="DYNAMIN"/>
    <property type="match status" value="1"/>
</dbReference>
<proteinExistence type="predicted"/>
<dbReference type="InterPro" id="IPR000375">
    <property type="entry name" value="Dynamin_stalk"/>
</dbReference>
<dbReference type="EMBL" id="GG666486">
    <property type="protein sequence ID" value="EEN64679.1"/>
    <property type="molecule type" value="Genomic_DNA"/>
</dbReference>
<organism>
    <name type="scientific">Branchiostoma floridae</name>
    <name type="common">Florida lancelet</name>
    <name type="synonym">Amphioxus</name>
    <dbReference type="NCBI Taxonomy" id="7739"/>
    <lineage>
        <taxon>Eukaryota</taxon>
        <taxon>Metazoa</taxon>
        <taxon>Chordata</taxon>
        <taxon>Cephalochordata</taxon>
        <taxon>Leptocardii</taxon>
        <taxon>Amphioxiformes</taxon>
        <taxon>Branchiostomatidae</taxon>
        <taxon>Branchiostoma</taxon>
    </lineage>
</organism>